<evidence type="ECO:0000313" key="2">
    <source>
        <dbReference type="EMBL" id="RUP45992.1"/>
    </source>
</evidence>
<evidence type="ECO:0000313" key="3">
    <source>
        <dbReference type="Proteomes" id="UP000268093"/>
    </source>
</evidence>
<dbReference type="AlphaFoldDB" id="A0A433D567"/>
<dbReference type="Proteomes" id="UP000268093">
    <property type="component" value="Unassembled WGS sequence"/>
</dbReference>
<sequence length="188" mass="20759">MQYAFGQRSTTATTLRDFDDVPTDSTRSNLVSTTGAEMKSNKEMTFGYLEFKCISVVLDVSVAGGSPNESAQSTFESGAESSHSTEISGTRGSGYCGYGFVTTEDHGPLRWSSVKNRLQNDERNSGSWRQGVSRVLALSVCLYFCWEGCQCCGNCGGRISSWQERLLLTSPLEKTPYFDIQFGRWLSQ</sequence>
<evidence type="ECO:0000256" key="1">
    <source>
        <dbReference type="SAM" id="MobiDB-lite"/>
    </source>
</evidence>
<gene>
    <name evidence="2" type="ORF">BC936DRAFT_147479</name>
</gene>
<organism evidence="2 3">
    <name type="scientific">Jimgerdemannia flammicorona</name>
    <dbReference type="NCBI Taxonomy" id="994334"/>
    <lineage>
        <taxon>Eukaryota</taxon>
        <taxon>Fungi</taxon>
        <taxon>Fungi incertae sedis</taxon>
        <taxon>Mucoromycota</taxon>
        <taxon>Mucoromycotina</taxon>
        <taxon>Endogonomycetes</taxon>
        <taxon>Endogonales</taxon>
        <taxon>Endogonaceae</taxon>
        <taxon>Jimgerdemannia</taxon>
    </lineage>
</organism>
<reference evidence="2 3" key="1">
    <citation type="journal article" date="2018" name="New Phytol.">
        <title>Phylogenomics of Endogonaceae and evolution of mycorrhizas within Mucoromycota.</title>
        <authorList>
            <person name="Chang Y."/>
            <person name="Desiro A."/>
            <person name="Na H."/>
            <person name="Sandor L."/>
            <person name="Lipzen A."/>
            <person name="Clum A."/>
            <person name="Barry K."/>
            <person name="Grigoriev I.V."/>
            <person name="Martin F.M."/>
            <person name="Stajich J.E."/>
            <person name="Smith M.E."/>
            <person name="Bonito G."/>
            <person name="Spatafora J.W."/>
        </authorList>
    </citation>
    <scope>NUCLEOTIDE SEQUENCE [LARGE SCALE GENOMIC DNA]</scope>
    <source>
        <strain evidence="2 3">GMNB39</strain>
    </source>
</reference>
<feature type="region of interest" description="Disordered" evidence="1">
    <location>
        <begin position="69"/>
        <end position="89"/>
    </location>
</feature>
<comment type="caution">
    <text evidence="2">The sequence shown here is derived from an EMBL/GenBank/DDBJ whole genome shotgun (WGS) entry which is preliminary data.</text>
</comment>
<keyword evidence="3" id="KW-1185">Reference proteome</keyword>
<dbReference type="EMBL" id="RBNI01006487">
    <property type="protein sequence ID" value="RUP45992.1"/>
    <property type="molecule type" value="Genomic_DNA"/>
</dbReference>
<accession>A0A433D567</accession>
<name>A0A433D567_9FUNG</name>
<proteinExistence type="predicted"/>
<protein>
    <submittedName>
        <fullName evidence="2">Uncharacterized protein</fullName>
    </submittedName>
</protein>